<dbReference type="SUPFAM" id="SSF53067">
    <property type="entry name" value="Actin-like ATPase domain"/>
    <property type="match status" value="2"/>
</dbReference>
<dbReference type="SUPFAM" id="SSF160991">
    <property type="entry name" value="CV3147-like"/>
    <property type="match status" value="1"/>
</dbReference>
<sequence>MPIIIGVDVGGTNTDAAAVDLELSEKLRGESILASFKTSTTREVKDGIETALQEVLRQLPLESRDEIVAVNLGTTHFINAVVEKDVKKLARVAVLRLCGPYGTEVPPFAALPADLRSIVEGYIDGRVITAVDDDAVAKSAQEIKAAGIKNIAVIGTYAPIDSLFRQEDQVGAILRSILGQDVNITLSHTVAGIGFIERENATILNAAILPFARKTIQQFRQALRGLKISASLFLTKNDGTLITAEDASQLPISTFLSGPTNSLTGAVFLADLKDTLSQGALVLDIGGTTSDVCAVEPSGLPRPAAAFSYLAGVRTNFALSDLRSIGVGGGSLVQITSLGKTTIGPQSVSKDLTTKARIFGGSVLTTTDVLVAAGLRGIGDSALVSDVSHKIVAQAKSQIRSLLETVIDEMKTSEADIPVILVGGGSIICPESLNGVSRIIRPAYAQVANAIGAAMAKVSGLVDTIVNLTDDKSEEEAVARAREQAIAKAQENGAENPEIVEEAIQPMPYVTTRCRRIIIRAAGKLSRSRTLLHKVVDEDEYAFHEDLPQTTSHAEPSQAITATAIDIDSHRPVVKKKRWSLSETDLDFIADGCAILGCGGGGDTYGSHLSVKKLLSAGQAIEIVSSEQLPDGGFIPAVAFMGSPSTFSERPPSGEELKNSVNAVLRSQGLNIADLTAVMSLEIGGSNGMRGIQTAIWTGKPLVDADLMGRAYPNLWQVTPHNAGISLAPAAASDAKGNTVIHLQAGSNKDVEDILRQVCVQMGQAAGISLGALSGHQVKKHACQRSISLAWHLGRSVALARQHKRDVVDEILSVYPGRKILTGKITRVTRDVRGGFTEGSLEIVPFAPSGQPSGPSTDDSPLTKRVLITFQNENIQVVDIKSQITIASVPDLICVLDAEDGRALGTQDFRYGLRVNVVALVGSPQWTEGEGLKNGGPKAFGLDTEYVAAAEYRSPTSVMEEFNEN</sequence>
<comment type="caution">
    <text evidence="5">The sequence shown here is derived from an EMBL/GenBank/DDBJ whole genome shotgun (WGS) entry which is preliminary data.</text>
</comment>
<dbReference type="Pfam" id="PF06032">
    <property type="entry name" value="S-Me-THD_N"/>
    <property type="match status" value="1"/>
</dbReference>
<dbReference type="Pfam" id="PF05378">
    <property type="entry name" value="Hydant_A_N"/>
    <property type="match status" value="1"/>
</dbReference>
<dbReference type="Gene3D" id="2.40.390.10">
    <property type="entry name" value="CV3147-like"/>
    <property type="match status" value="1"/>
</dbReference>
<protein>
    <recommendedName>
        <fullName evidence="7">Hydantoin utilization protein A</fullName>
    </recommendedName>
</protein>
<dbReference type="OrthoDB" id="5404895at2759"/>
<dbReference type="Gene3D" id="3.40.1610.10">
    <property type="entry name" value="CV3147-like domain"/>
    <property type="match status" value="1"/>
</dbReference>
<dbReference type="InterPro" id="IPR027479">
    <property type="entry name" value="S-Me-THD_N_sf"/>
</dbReference>
<evidence type="ECO:0000259" key="1">
    <source>
        <dbReference type="Pfam" id="PF01968"/>
    </source>
</evidence>
<dbReference type="AlphaFoldDB" id="A0A0P7BU30"/>
<feature type="domain" description="S-Me-THD-like C-terminal" evidence="4">
    <location>
        <begin position="747"/>
        <end position="947"/>
    </location>
</feature>
<name>A0A0P7BU30_9HYPO</name>
<dbReference type="InterPro" id="IPR043129">
    <property type="entry name" value="ATPase_NBD"/>
</dbReference>
<evidence type="ECO:0000313" key="6">
    <source>
        <dbReference type="Proteomes" id="UP000050424"/>
    </source>
</evidence>
<gene>
    <name evidence="5" type="ORF">AK830_g2461</name>
</gene>
<dbReference type="Proteomes" id="UP000050424">
    <property type="component" value="Unassembled WGS sequence"/>
</dbReference>
<dbReference type="FunFam" id="3.40.1610.10:FF:000001">
    <property type="entry name" value="Hydantoinase, putative"/>
    <property type="match status" value="1"/>
</dbReference>
<proteinExistence type="predicted"/>
<dbReference type="PANTHER" id="PTHR11365">
    <property type="entry name" value="5-OXOPROLINASE RELATED"/>
    <property type="match status" value="1"/>
</dbReference>
<evidence type="ECO:0000259" key="3">
    <source>
        <dbReference type="Pfam" id="PF06032"/>
    </source>
</evidence>
<dbReference type="Gene3D" id="3.30.420.40">
    <property type="match status" value="1"/>
</dbReference>
<evidence type="ECO:0000259" key="2">
    <source>
        <dbReference type="Pfam" id="PF05378"/>
    </source>
</evidence>
<evidence type="ECO:0000313" key="5">
    <source>
        <dbReference type="EMBL" id="KPM44094.1"/>
    </source>
</evidence>
<dbReference type="GO" id="GO:0016787">
    <property type="term" value="F:hydrolase activity"/>
    <property type="evidence" value="ECO:0007669"/>
    <property type="project" value="InterPro"/>
</dbReference>
<keyword evidence="6" id="KW-1185">Reference proteome</keyword>
<reference evidence="5 6" key="1">
    <citation type="submission" date="2015-09" db="EMBL/GenBank/DDBJ databases">
        <title>Draft genome of a European isolate of the apple canker pathogen Neonectria ditissima.</title>
        <authorList>
            <person name="Gomez-Cortecero A."/>
            <person name="Harrison R.J."/>
            <person name="Armitage A.D."/>
        </authorList>
    </citation>
    <scope>NUCLEOTIDE SEQUENCE [LARGE SCALE GENOMIC DNA]</scope>
    <source>
        <strain evidence="5 6">R09/05</strain>
    </source>
</reference>
<dbReference type="PANTHER" id="PTHR11365:SF10">
    <property type="entry name" value="HYDANTOINASE_OXOPROLINASE"/>
    <property type="match status" value="1"/>
</dbReference>
<organism evidence="5 6">
    <name type="scientific">Neonectria ditissima</name>
    <dbReference type="NCBI Taxonomy" id="78410"/>
    <lineage>
        <taxon>Eukaryota</taxon>
        <taxon>Fungi</taxon>
        <taxon>Dikarya</taxon>
        <taxon>Ascomycota</taxon>
        <taxon>Pezizomycotina</taxon>
        <taxon>Sordariomycetes</taxon>
        <taxon>Hypocreomycetidae</taxon>
        <taxon>Hypocreales</taxon>
        <taxon>Nectriaceae</taxon>
        <taxon>Neonectria</taxon>
    </lineage>
</organism>
<dbReference type="InterPro" id="IPR008040">
    <property type="entry name" value="Hydant_A_N"/>
</dbReference>
<evidence type="ECO:0008006" key="7">
    <source>
        <dbReference type="Google" id="ProtNLM"/>
    </source>
</evidence>
<dbReference type="InterPro" id="IPR010318">
    <property type="entry name" value="S-Me-THD_N"/>
</dbReference>
<dbReference type="InterPro" id="IPR024071">
    <property type="entry name" value="S-Me-THD_C_sf"/>
</dbReference>
<dbReference type="EMBL" id="LKCW01000023">
    <property type="protein sequence ID" value="KPM44094.1"/>
    <property type="molecule type" value="Genomic_DNA"/>
</dbReference>
<dbReference type="InterPro" id="IPR045079">
    <property type="entry name" value="Oxoprolinase-like"/>
</dbReference>
<dbReference type="InterPro" id="IPR002821">
    <property type="entry name" value="Hydantoinase_A"/>
</dbReference>
<feature type="domain" description="Hydantoinase A/oxoprolinase" evidence="1">
    <location>
        <begin position="198"/>
        <end position="374"/>
    </location>
</feature>
<feature type="domain" description="Hydantoinase/oxoprolinase N-terminal" evidence="2">
    <location>
        <begin position="5"/>
        <end position="177"/>
    </location>
</feature>
<accession>A0A0P7BU30</accession>
<dbReference type="InterPro" id="IPR048350">
    <property type="entry name" value="S-Me-THD-like_C"/>
</dbReference>
<evidence type="ECO:0000259" key="4">
    <source>
        <dbReference type="Pfam" id="PF20906"/>
    </source>
</evidence>
<dbReference type="Pfam" id="PF01968">
    <property type="entry name" value="Hydantoinase_A"/>
    <property type="match status" value="1"/>
</dbReference>
<feature type="domain" description="S-Me-THD N-terminal" evidence="3">
    <location>
        <begin position="584"/>
        <end position="741"/>
    </location>
</feature>
<dbReference type="Pfam" id="PF20906">
    <property type="entry name" value="S-Me-THD_C"/>
    <property type="match status" value="1"/>
</dbReference>
<dbReference type="STRING" id="78410.A0A0P7BU30"/>